<dbReference type="Proteomes" id="UP000177382">
    <property type="component" value="Unassembled WGS sequence"/>
</dbReference>
<evidence type="ECO:0000256" key="1">
    <source>
        <dbReference type="ARBA" id="ARBA00004651"/>
    </source>
</evidence>
<organism evidence="10 11">
    <name type="scientific">Candidatus Woesebacteria bacterium RBG_16_42_24</name>
    <dbReference type="NCBI Taxonomy" id="1802485"/>
    <lineage>
        <taxon>Bacteria</taxon>
        <taxon>Candidatus Woeseibacteriota</taxon>
    </lineage>
</organism>
<name>A0A1F7XKD6_9BACT</name>
<feature type="domain" description="Glycosyltransferase RgtA/B/C/D-like" evidence="9">
    <location>
        <begin position="82"/>
        <end position="213"/>
    </location>
</feature>
<evidence type="ECO:0000256" key="8">
    <source>
        <dbReference type="SAM" id="Phobius"/>
    </source>
</evidence>
<feature type="transmembrane region" description="Helical" evidence="8">
    <location>
        <begin position="227"/>
        <end position="248"/>
    </location>
</feature>
<feature type="transmembrane region" description="Helical" evidence="8">
    <location>
        <begin position="332"/>
        <end position="350"/>
    </location>
</feature>
<feature type="transmembrane region" description="Helical" evidence="8">
    <location>
        <begin position="154"/>
        <end position="171"/>
    </location>
</feature>
<evidence type="ECO:0000256" key="2">
    <source>
        <dbReference type="ARBA" id="ARBA00022475"/>
    </source>
</evidence>
<dbReference type="GO" id="GO:0005886">
    <property type="term" value="C:plasma membrane"/>
    <property type="evidence" value="ECO:0007669"/>
    <property type="project" value="UniProtKB-SubCell"/>
</dbReference>
<dbReference type="AlphaFoldDB" id="A0A1F7XKD6"/>
<dbReference type="Pfam" id="PF13231">
    <property type="entry name" value="PMT_2"/>
    <property type="match status" value="1"/>
</dbReference>
<evidence type="ECO:0000313" key="11">
    <source>
        <dbReference type="Proteomes" id="UP000177382"/>
    </source>
</evidence>
<dbReference type="PANTHER" id="PTHR33908">
    <property type="entry name" value="MANNOSYLTRANSFERASE YKCB-RELATED"/>
    <property type="match status" value="1"/>
</dbReference>
<reference evidence="10 11" key="1">
    <citation type="journal article" date="2016" name="Nat. Commun.">
        <title>Thousands of microbial genomes shed light on interconnected biogeochemical processes in an aquifer system.</title>
        <authorList>
            <person name="Anantharaman K."/>
            <person name="Brown C.T."/>
            <person name="Hug L.A."/>
            <person name="Sharon I."/>
            <person name="Castelle C.J."/>
            <person name="Probst A.J."/>
            <person name="Thomas B.C."/>
            <person name="Singh A."/>
            <person name="Wilkins M.J."/>
            <person name="Karaoz U."/>
            <person name="Brodie E.L."/>
            <person name="Williams K.H."/>
            <person name="Hubbard S.S."/>
            <person name="Banfield J.F."/>
        </authorList>
    </citation>
    <scope>NUCLEOTIDE SEQUENCE [LARGE SCALE GENOMIC DNA]</scope>
</reference>
<keyword evidence="2" id="KW-1003">Cell membrane</keyword>
<evidence type="ECO:0000256" key="4">
    <source>
        <dbReference type="ARBA" id="ARBA00022679"/>
    </source>
</evidence>
<feature type="transmembrane region" description="Helical" evidence="8">
    <location>
        <begin position="100"/>
        <end position="121"/>
    </location>
</feature>
<keyword evidence="3" id="KW-0328">Glycosyltransferase</keyword>
<evidence type="ECO:0000313" key="10">
    <source>
        <dbReference type="EMBL" id="OGM15511.1"/>
    </source>
</evidence>
<dbReference type="GO" id="GO:0016763">
    <property type="term" value="F:pentosyltransferase activity"/>
    <property type="evidence" value="ECO:0007669"/>
    <property type="project" value="TreeGrafter"/>
</dbReference>
<feature type="transmembrane region" description="Helical" evidence="8">
    <location>
        <begin position="178"/>
        <end position="207"/>
    </location>
</feature>
<protein>
    <recommendedName>
        <fullName evidence="9">Glycosyltransferase RgtA/B/C/D-like domain-containing protein</fullName>
    </recommendedName>
</protein>
<evidence type="ECO:0000256" key="5">
    <source>
        <dbReference type="ARBA" id="ARBA00022692"/>
    </source>
</evidence>
<evidence type="ECO:0000256" key="7">
    <source>
        <dbReference type="ARBA" id="ARBA00023136"/>
    </source>
</evidence>
<dbReference type="InterPro" id="IPR050297">
    <property type="entry name" value="LipidA_mod_glycosyltrf_83"/>
</dbReference>
<comment type="caution">
    <text evidence="10">The sequence shown here is derived from an EMBL/GenBank/DDBJ whole genome shotgun (WGS) entry which is preliminary data.</text>
</comment>
<comment type="subcellular location">
    <subcellularLocation>
        <location evidence="1">Cell membrane</location>
        <topology evidence="1">Multi-pass membrane protein</topology>
    </subcellularLocation>
</comment>
<feature type="transmembrane region" description="Helical" evidence="8">
    <location>
        <begin position="357"/>
        <end position="377"/>
    </location>
</feature>
<dbReference type="EMBL" id="MGFX01000003">
    <property type="protein sequence ID" value="OGM15511.1"/>
    <property type="molecule type" value="Genomic_DNA"/>
</dbReference>
<evidence type="ECO:0000259" key="9">
    <source>
        <dbReference type="Pfam" id="PF13231"/>
    </source>
</evidence>
<keyword evidence="4" id="KW-0808">Transferase</keyword>
<keyword evidence="6 8" id="KW-1133">Transmembrane helix</keyword>
<proteinExistence type="predicted"/>
<accession>A0A1F7XKD6</accession>
<feature type="transmembrane region" description="Helical" evidence="8">
    <location>
        <begin position="60"/>
        <end position="80"/>
    </location>
</feature>
<dbReference type="InterPro" id="IPR038731">
    <property type="entry name" value="RgtA/B/C-like"/>
</dbReference>
<dbReference type="PANTHER" id="PTHR33908:SF11">
    <property type="entry name" value="MEMBRANE PROTEIN"/>
    <property type="match status" value="1"/>
</dbReference>
<keyword evidence="5 8" id="KW-0812">Transmembrane</keyword>
<evidence type="ECO:0000256" key="6">
    <source>
        <dbReference type="ARBA" id="ARBA00022989"/>
    </source>
</evidence>
<feature type="transmembrane region" description="Helical" evidence="8">
    <location>
        <begin position="128"/>
        <end position="148"/>
    </location>
</feature>
<feature type="transmembrane region" description="Helical" evidence="8">
    <location>
        <begin position="383"/>
        <end position="400"/>
    </location>
</feature>
<dbReference type="GO" id="GO:0009103">
    <property type="term" value="P:lipopolysaccharide biosynthetic process"/>
    <property type="evidence" value="ECO:0007669"/>
    <property type="project" value="UniProtKB-ARBA"/>
</dbReference>
<dbReference type="STRING" id="1802485.A2V97_02415"/>
<sequence>MEKIKKILRTLTLWVRKNPQEAFFLGVILLIAAVLRLYRIADYMTFLGDEGRDAIIVRRLLVDGDLILIGPGTSIGNMYLGPLYYYLIAPSLLLANFSPIGPAVFVALLGIATVFGVYYVGREWFGRSAGLISAFLYSLSSVVIIYSRSSWNPNIMPFFALFCIYSLWKIWEKRRWKWLFVLATSFAFVLQSHYLGLLLAPTILIFWVWTFRNLKLIGNRKLEIGNFLRYSAIGMAIFAGLMSPLVIFDARHGWNNFAAVKKFFVERQETVSARPWSALPKFIPLSEKITTRLVTGKNASAGVKVTLIASIGVLWLTYLGLRRRKVEVNRKALLLIFSWLGFAVLGLGLYKQEIYDHYFGFFFAAPFLLIGAVLGYINSRGALGKIVSLVALLILLELGLKDTPLGYPPNYQLVRTREVAAKIRDEAFGEKFNLAVVAERNYEDAYQYFLEAWDTEVTDIDPLVLDETIGKYLFVVCELPREKCDPTNNPKAEVANFGWSKVEAEWEVGGVILYKLAHAQ</sequence>
<feature type="transmembrane region" description="Helical" evidence="8">
    <location>
        <begin position="301"/>
        <end position="320"/>
    </location>
</feature>
<keyword evidence="7 8" id="KW-0472">Membrane</keyword>
<evidence type="ECO:0000256" key="3">
    <source>
        <dbReference type="ARBA" id="ARBA00022676"/>
    </source>
</evidence>
<feature type="transmembrane region" description="Helical" evidence="8">
    <location>
        <begin position="22"/>
        <end position="39"/>
    </location>
</feature>
<gene>
    <name evidence="10" type="ORF">A2V97_02415</name>
</gene>